<dbReference type="EMBL" id="CP119934">
    <property type="protein sequence ID" value="WFD01639.1"/>
    <property type="molecule type" value="Genomic_DNA"/>
</dbReference>
<dbReference type="EC" id="3.6.4.13" evidence="6"/>
<name>A0AAF0IRZ8_9BASI</name>
<evidence type="ECO:0000313" key="7">
    <source>
        <dbReference type="Proteomes" id="UP001214603"/>
    </source>
</evidence>
<dbReference type="GO" id="GO:0005524">
    <property type="term" value="F:ATP binding"/>
    <property type="evidence" value="ECO:0007669"/>
    <property type="project" value="UniProtKB-KW"/>
</dbReference>
<dbReference type="Proteomes" id="UP001214603">
    <property type="component" value="Chromosome 1"/>
</dbReference>
<keyword evidence="7" id="KW-1185">Reference proteome</keyword>
<feature type="compositionally biased region" description="Acidic residues" evidence="5">
    <location>
        <begin position="360"/>
        <end position="429"/>
    </location>
</feature>
<feature type="compositionally biased region" description="Acidic residues" evidence="5">
    <location>
        <begin position="261"/>
        <end position="274"/>
    </location>
</feature>
<evidence type="ECO:0000256" key="4">
    <source>
        <dbReference type="ARBA" id="ARBA00022840"/>
    </source>
</evidence>
<evidence type="ECO:0000256" key="5">
    <source>
        <dbReference type="SAM" id="MobiDB-lite"/>
    </source>
</evidence>
<keyword evidence="4" id="KW-0067">ATP-binding</keyword>
<evidence type="ECO:0000313" key="6">
    <source>
        <dbReference type="EMBL" id="WFD01639.1"/>
    </source>
</evidence>
<evidence type="ECO:0000256" key="2">
    <source>
        <dbReference type="ARBA" id="ARBA00022801"/>
    </source>
</evidence>
<organism evidence="6 7">
    <name type="scientific">Malassezia obtusa</name>
    <dbReference type="NCBI Taxonomy" id="76774"/>
    <lineage>
        <taxon>Eukaryota</taxon>
        <taxon>Fungi</taxon>
        <taxon>Dikarya</taxon>
        <taxon>Basidiomycota</taxon>
        <taxon>Ustilaginomycotina</taxon>
        <taxon>Malasseziomycetes</taxon>
        <taxon>Malasseziales</taxon>
        <taxon>Malasseziaceae</taxon>
        <taxon>Malassezia</taxon>
    </lineage>
</organism>
<feature type="compositionally biased region" description="Polar residues" evidence="5">
    <location>
        <begin position="348"/>
        <end position="359"/>
    </location>
</feature>
<proteinExistence type="predicted"/>
<dbReference type="AlphaFoldDB" id="A0AAF0IRZ8"/>
<dbReference type="GO" id="GO:0003723">
    <property type="term" value="F:RNA binding"/>
    <property type="evidence" value="ECO:0007669"/>
    <property type="project" value="TreeGrafter"/>
</dbReference>
<feature type="region of interest" description="Disordered" evidence="5">
    <location>
        <begin position="120"/>
        <end position="444"/>
    </location>
</feature>
<feature type="region of interest" description="Disordered" evidence="5">
    <location>
        <begin position="61"/>
        <end position="81"/>
    </location>
</feature>
<feature type="compositionally biased region" description="Basic and acidic residues" evidence="5">
    <location>
        <begin position="277"/>
        <end position="303"/>
    </location>
</feature>
<dbReference type="Gene3D" id="3.40.50.300">
    <property type="entry name" value="P-loop containing nucleotide triphosphate hydrolases"/>
    <property type="match status" value="1"/>
</dbReference>
<keyword evidence="1" id="KW-0547">Nucleotide-binding</keyword>
<evidence type="ECO:0000256" key="3">
    <source>
        <dbReference type="ARBA" id="ARBA00022806"/>
    </source>
</evidence>
<dbReference type="PANTHER" id="PTHR18934">
    <property type="entry name" value="ATP-DEPENDENT RNA HELICASE"/>
    <property type="match status" value="1"/>
</dbReference>
<feature type="region of interest" description="Disordered" evidence="5">
    <location>
        <begin position="1"/>
        <end position="46"/>
    </location>
</feature>
<feature type="compositionally biased region" description="Basic and acidic residues" evidence="5">
    <location>
        <begin position="61"/>
        <end position="73"/>
    </location>
</feature>
<evidence type="ECO:0000256" key="1">
    <source>
        <dbReference type="ARBA" id="ARBA00022741"/>
    </source>
</evidence>
<feature type="compositionally biased region" description="Acidic residues" evidence="5">
    <location>
        <begin position="151"/>
        <end position="170"/>
    </location>
</feature>
<feature type="compositionally biased region" description="Basic and acidic residues" evidence="5">
    <location>
        <begin position="186"/>
        <end position="201"/>
    </location>
</feature>
<keyword evidence="2 6" id="KW-0378">Hydrolase</keyword>
<dbReference type="InterPro" id="IPR027417">
    <property type="entry name" value="P-loop_NTPase"/>
</dbReference>
<dbReference type="GO" id="GO:0005730">
    <property type="term" value="C:nucleolus"/>
    <property type="evidence" value="ECO:0007669"/>
    <property type="project" value="TreeGrafter"/>
</dbReference>
<dbReference type="PANTHER" id="PTHR18934:SF99">
    <property type="entry name" value="ATP-DEPENDENT RNA HELICASE DHX37-RELATED"/>
    <property type="match status" value="1"/>
</dbReference>
<gene>
    <name evidence="6" type="primary">ECM16_1</name>
    <name evidence="6" type="ORF">MOBT1_000315</name>
</gene>
<accession>A0AAF0IRZ8</accession>
<dbReference type="GO" id="GO:0000462">
    <property type="term" value="P:maturation of SSU-rRNA from tricistronic rRNA transcript (SSU-rRNA, 5.8S rRNA, LSU-rRNA)"/>
    <property type="evidence" value="ECO:0007669"/>
    <property type="project" value="TreeGrafter"/>
</dbReference>
<dbReference type="GO" id="GO:0003724">
    <property type="term" value="F:RNA helicase activity"/>
    <property type="evidence" value="ECO:0007669"/>
    <property type="project" value="UniProtKB-EC"/>
</dbReference>
<feature type="compositionally biased region" description="Acidic residues" evidence="5">
    <location>
        <begin position="304"/>
        <end position="327"/>
    </location>
</feature>
<sequence>MGPKRRERFNAKARQSRAGGSHKGKKSMRERMADQQANANATIMDDATRAALAEADRRRRELLREGGNDEHARINTKKKRRLDKYIEAKLRKEEKARLLQKLAQSSEDIRDRTELVSAATLGTGRASKEAQRVQKMLASQQPSGKRSALQVDEDDDDEDLDDDDDDDEARELEREHVAEQAPPAPDDERQARIVEAVRRFDQPAPPASAGQAVGSALAVGPDGKPMAPVVRKRKRKSAQNRSNMSIQERIRSGPPPPPESDSSDSDEADDEEANVYDVDKAIQESRERLAAERAWKRPEHEDAMDSDESVATDELVSEAEDTDEEQEAVLLHAMRMRGMLPGGDGPGPSQSRPKGTSAQAEEDGEGEDDDEDDEDGDEGEEDEDGDEDEEEDEDGDEDEDEDDDDDDDEVGDEDEEEDDDDDDEDEDPSEATGEPRSKRWGLGESARTKAFKQWAMEALQLARPDFDTEGKTLQPVGGRVDRVRDLGPQDGKVRGPLGRDMVSPAAKSTFAKRFFEEEAHFRQTHAPVRHVPVERDAALQEARMALPVVAEEDLIVRTINENPVTVLCGETGSGKTTQVPQFLYEAAYAAAGSGT</sequence>
<protein>
    <submittedName>
        <fullName evidence="6">RNA helicase</fullName>
        <ecNumber evidence="6">3.6.4.13</ecNumber>
    </submittedName>
</protein>
<keyword evidence="3 6" id="KW-0347">Helicase</keyword>
<reference evidence="6" key="1">
    <citation type="submission" date="2023-03" db="EMBL/GenBank/DDBJ databases">
        <title>Mating type loci evolution in Malassezia.</title>
        <authorList>
            <person name="Coelho M.A."/>
        </authorList>
    </citation>
    <scope>NUCLEOTIDE SEQUENCE</scope>
    <source>
        <strain evidence="6">CBS 7876</strain>
    </source>
</reference>
<dbReference type="GO" id="GO:0016787">
    <property type="term" value="F:hydrolase activity"/>
    <property type="evidence" value="ECO:0007669"/>
    <property type="project" value="UniProtKB-KW"/>
</dbReference>
<dbReference type="SUPFAM" id="SSF52540">
    <property type="entry name" value="P-loop containing nucleoside triphosphate hydrolases"/>
    <property type="match status" value="1"/>
</dbReference>